<keyword evidence="2" id="KW-1185">Reference proteome</keyword>
<dbReference type="RefSeq" id="WP_171597292.1">
    <property type="nucleotide sequence ID" value="NZ_RZNH01000049.1"/>
</dbReference>
<evidence type="ECO:0000313" key="1">
    <source>
        <dbReference type="EMBL" id="NOU62031.1"/>
    </source>
</evidence>
<reference evidence="1 2" key="1">
    <citation type="submission" date="2018-12" db="EMBL/GenBank/DDBJ databases">
        <title>Marinifilum JC070 sp. nov., a marine bacterium isolated from Yongle Blue Hole in the South China Sea.</title>
        <authorList>
            <person name="Fu T."/>
        </authorList>
    </citation>
    <scope>NUCLEOTIDE SEQUENCE [LARGE SCALE GENOMIC DNA]</scope>
    <source>
        <strain evidence="1 2">JC070</strain>
    </source>
</reference>
<gene>
    <name evidence="1" type="ORF">ELS83_19710</name>
</gene>
<evidence type="ECO:0000313" key="2">
    <source>
        <dbReference type="Proteomes" id="UP000732105"/>
    </source>
</evidence>
<dbReference type="EMBL" id="RZNH01000049">
    <property type="protein sequence ID" value="NOU62031.1"/>
    <property type="molecule type" value="Genomic_DNA"/>
</dbReference>
<protein>
    <recommendedName>
        <fullName evidence="3">NVEALA family protein</fullName>
    </recommendedName>
</protein>
<name>A0ABX1X1D6_9BACT</name>
<accession>A0ABX1X1D6</accession>
<evidence type="ECO:0008006" key="3">
    <source>
        <dbReference type="Google" id="ProtNLM"/>
    </source>
</evidence>
<dbReference type="Proteomes" id="UP000732105">
    <property type="component" value="Unassembled WGS sequence"/>
</dbReference>
<comment type="caution">
    <text evidence="1">The sequence shown here is derived from an EMBL/GenBank/DDBJ whole genome shotgun (WGS) entry which is preliminary data.</text>
</comment>
<sequence>MNKKIVFIASVVLFTVSIFISKKIVLANGDVSRNDIKVMTQALAKQSFGCPNGCWSSRGLCYCYGYKPYEEAYWGNVIAEY</sequence>
<proteinExistence type="predicted"/>
<organism evidence="1 2">
    <name type="scientific">Marinifilum caeruleilacunae</name>
    <dbReference type="NCBI Taxonomy" id="2499076"/>
    <lineage>
        <taxon>Bacteria</taxon>
        <taxon>Pseudomonadati</taxon>
        <taxon>Bacteroidota</taxon>
        <taxon>Bacteroidia</taxon>
        <taxon>Marinilabiliales</taxon>
        <taxon>Marinifilaceae</taxon>
    </lineage>
</organism>